<dbReference type="Proteomes" id="UP000011715">
    <property type="component" value="Unassembled WGS sequence"/>
</dbReference>
<name>A0A0C4DRW4_MAGP6</name>
<reference evidence="1" key="2">
    <citation type="submission" date="2010-05" db="EMBL/GenBank/DDBJ databases">
        <title>The Genome Sequence of Magnaporthe poae strain ATCC 64411.</title>
        <authorList>
            <consortium name="The Broad Institute Genome Sequencing Platform"/>
            <consortium name="Broad Institute Genome Sequencing Center for Infectious Disease"/>
            <person name="Ma L.-J."/>
            <person name="Dead R."/>
            <person name="Young S."/>
            <person name="Zeng Q."/>
            <person name="Koehrsen M."/>
            <person name="Alvarado L."/>
            <person name="Berlin A."/>
            <person name="Chapman S.B."/>
            <person name="Chen Z."/>
            <person name="Freedman E."/>
            <person name="Gellesch M."/>
            <person name="Goldberg J."/>
            <person name="Griggs A."/>
            <person name="Gujja S."/>
            <person name="Heilman E.R."/>
            <person name="Heiman D."/>
            <person name="Hepburn T."/>
            <person name="Howarth C."/>
            <person name="Jen D."/>
            <person name="Larson L."/>
            <person name="Mehta T."/>
            <person name="Neiman D."/>
            <person name="Pearson M."/>
            <person name="Roberts A."/>
            <person name="Saif S."/>
            <person name="Shea T."/>
            <person name="Shenoy N."/>
            <person name="Sisk P."/>
            <person name="Stolte C."/>
            <person name="Sykes S."/>
            <person name="Walk T."/>
            <person name="White J."/>
            <person name="Yandava C."/>
            <person name="Haas B."/>
            <person name="Nusbaum C."/>
            <person name="Birren B."/>
        </authorList>
    </citation>
    <scope>NUCLEOTIDE SEQUENCE</scope>
    <source>
        <strain evidence="1">ATCC 64411</strain>
    </source>
</reference>
<organism evidence="2 3">
    <name type="scientific">Magnaporthiopsis poae (strain ATCC 64411 / 73-15)</name>
    <name type="common">Kentucky bluegrass fungus</name>
    <name type="synonym">Magnaporthe poae</name>
    <dbReference type="NCBI Taxonomy" id="644358"/>
    <lineage>
        <taxon>Eukaryota</taxon>
        <taxon>Fungi</taxon>
        <taxon>Dikarya</taxon>
        <taxon>Ascomycota</taxon>
        <taxon>Pezizomycotina</taxon>
        <taxon>Sordariomycetes</taxon>
        <taxon>Sordariomycetidae</taxon>
        <taxon>Magnaporthales</taxon>
        <taxon>Magnaporthaceae</taxon>
        <taxon>Magnaporthiopsis</taxon>
    </lineage>
</organism>
<reference evidence="2" key="4">
    <citation type="journal article" date="2015" name="G3 (Bethesda)">
        <title>Genome sequences of three phytopathogenic species of the Magnaporthaceae family of fungi.</title>
        <authorList>
            <person name="Okagaki L.H."/>
            <person name="Nunes C.C."/>
            <person name="Sailsbery J."/>
            <person name="Clay B."/>
            <person name="Brown D."/>
            <person name="John T."/>
            <person name="Oh Y."/>
            <person name="Young N."/>
            <person name="Fitzgerald M."/>
            <person name="Haas B.J."/>
            <person name="Zeng Q."/>
            <person name="Young S."/>
            <person name="Adiconis X."/>
            <person name="Fan L."/>
            <person name="Levin J.Z."/>
            <person name="Mitchell T.K."/>
            <person name="Okubara P.A."/>
            <person name="Farman M.L."/>
            <person name="Kohn L.M."/>
            <person name="Birren B."/>
            <person name="Ma L.-J."/>
            <person name="Dean R.A."/>
        </authorList>
    </citation>
    <scope>NUCLEOTIDE SEQUENCE</scope>
    <source>
        <strain evidence="2">ATCC 64411 / 73-15</strain>
    </source>
</reference>
<reference evidence="2" key="5">
    <citation type="submission" date="2015-06" db="UniProtKB">
        <authorList>
            <consortium name="EnsemblFungi"/>
        </authorList>
    </citation>
    <scope>IDENTIFICATION</scope>
    <source>
        <strain evidence="2">ATCC 64411</strain>
    </source>
</reference>
<protein>
    <submittedName>
        <fullName evidence="1 2">Uncharacterized protein</fullName>
    </submittedName>
</protein>
<dbReference type="VEuPathDB" id="FungiDB:MAPG_02631"/>
<reference evidence="1" key="3">
    <citation type="submission" date="2011-03" db="EMBL/GenBank/DDBJ databases">
        <title>Annotation of Magnaporthe poae ATCC 64411.</title>
        <authorList>
            <person name="Ma L.-J."/>
            <person name="Dead R."/>
            <person name="Young S.K."/>
            <person name="Zeng Q."/>
            <person name="Gargeya S."/>
            <person name="Fitzgerald M."/>
            <person name="Haas B."/>
            <person name="Abouelleil A."/>
            <person name="Alvarado L."/>
            <person name="Arachchi H.M."/>
            <person name="Berlin A."/>
            <person name="Brown A."/>
            <person name="Chapman S.B."/>
            <person name="Chen Z."/>
            <person name="Dunbar C."/>
            <person name="Freedman E."/>
            <person name="Gearin G."/>
            <person name="Gellesch M."/>
            <person name="Goldberg J."/>
            <person name="Griggs A."/>
            <person name="Gujja S."/>
            <person name="Heiman D."/>
            <person name="Howarth C."/>
            <person name="Larson L."/>
            <person name="Lui A."/>
            <person name="MacDonald P.J.P."/>
            <person name="Mehta T."/>
            <person name="Montmayeur A."/>
            <person name="Murphy C."/>
            <person name="Neiman D."/>
            <person name="Pearson M."/>
            <person name="Priest M."/>
            <person name="Roberts A."/>
            <person name="Saif S."/>
            <person name="Shea T."/>
            <person name="Shenoy N."/>
            <person name="Sisk P."/>
            <person name="Stolte C."/>
            <person name="Sykes S."/>
            <person name="Yandava C."/>
            <person name="Wortman J."/>
            <person name="Nusbaum C."/>
            <person name="Birren B."/>
        </authorList>
    </citation>
    <scope>NUCLEOTIDE SEQUENCE</scope>
    <source>
        <strain evidence="1">ATCC 64411</strain>
    </source>
</reference>
<evidence type="ECO:0000313" key="2">
    <source>
        <dbReference type="EnsemblFungi" id="MAPG_02631T0"/>
    </source>
</evidence>
<keyword evidence="3" id="KW-1185">Reference proteome</keyword>
<dbReference type="AlphaFoldDB" id="A0A0C4DRW4"/>
<dbReference type="EMBL" id="ADBL01000646">
    <property type="status" value="NOT_ANNOTATED_CDS"/>
    <property type="molecule type" value="Genomic_DNA"/>
</dbReference>
<accession>A0A0C4DRW4</accession>
<proteinExistence type="predicted"/>
<reference evidence="3" key="1">
    <citation type="submission" date="2010-05" db="EMBL/GenBank/DDBJ databases">
        <title>The genome sequence of Magnaporthe poae strain ATCC 64411.</title>
        <authorList>
            <person name="Ma L.-J."/>
            <person name="Dead R."/>
            <person name="Young S."/>
            <person name="Zeng Q."/>
            <person name="Koehrsen M."/>
            <person name="Alvarado L."/>
            <person name="Berlin A."/>
            <person name="Chapman S.B."/>
            <person name="Chen Z."/>
            <person name="Freedman E."/>
            <person name="Gellesch M."/>
            <person name="Goldberg J."/>
            <person name="Griggs A."/>
            <person name="Gujja S."/>
            <person name="Heilman E.R."/>
            <person name="Heiman D."/>
            <person name="Hepburn T."/>
            <person name="Howarth C."/>
            <person name="Jen D."/>
            <person name="Larson L."/>
            <person name="Mehta T."/>
            <person name="Neiman D."/>
            <person name="Pearson M."/>
            <person name="Roberts A."/>
            <person name="Saif S."/>
            <person name="Shea T."/>
            <person name="Shenoy N."/>
            <person name="Sisk P."/>
            <person name="Stolte C."/>
            <person name="Sykes S."/>
            <person name="Walk T."/>
            <person name="White J."/>
            <person name="Yandava C."/>
            <person name="Haas B."/>
            <person name="Nusbaum C."/>
            <person name="Birren B."/>
        </authorList>
    </citation>
    <scope>NUCLEOTIDE SEQUENCE [LARGE SCALE GENOMIC DNA]</scope>
    <source>
        <strain evidence="3">ATCC 64411 / 73-15</strain>
    </source>
</reference>
<dbReference type="EMBL" id="GL876967">
    <property type="protein sequence ID" value="KLU83577.1"/>
    <property type="molecule type" value="Genomic_DNA"/>
</dbReference>
<evidence type="ECO:0000313" key="3">
    <source>
        <dbReference type="Proteomes" id="UP000011715"/>
    </source>
</evidence>
<sequence length="201" mass="21509">MCDLSGALGPTLEAFQLHDHCRSPVGRPSSPHDHGLHATPATARSICPVSSISRLSVLCPAPPPSLACEVFVIALQSRTENLAHVSSRPPNAQRDPLALTQLGDWDTTTLFFSLLYGNHGLCQDSGSYLSVLGSTSGIVATSGCRSRWLMTSEATGGGERSPGYRRASHTVALAWSLAYFRKKLRPRGGERDAAKTRNSLL</sequence>
<evidence type="ECO:0000313" key="1">
    <source>
        <dbReference type="EMBL" id="KLU83577.1"/>
    </source>
</evidence>
<dbReference type="EnsemblFungi" id="MAPG_02631T0">
    <property type="protein sequence ID" value="MAPG_02631T0"/>
    <property type="gene ID" value="MAPG_02631"/>
</dbReference>
<gene>
    <name evidence="1" type="ORF">MAPG_02631</name>
</gene>